<evidence type="ECO:0000256" key="1">
    <source>
        <dbReference type="ARBA" id="ARBA00004496"/>
    </source>
</evidence>
<dbReference type="AlphaFoldDB" id="A0A4R1RU61"/>
<dbReference type="GO" id="GO:0030643">
    <property type="term" value="P:intracellular phosphate ion homeostasis"/>
    <property type="evidence" value="ECO:0007669"/>
    <property type="project" value="InterPro"/>
</dbReference>
<dbReference type="InterPro" id="IPR038078">
    <property type="entry name" value="PhoU-like_sf"/>
</dbReference>
<dbReference type="Gene3D" id="1.20.58.220">
    <property type="entry name" value="Phosphate transport system protein phou homolog 2, domain 2"/>
    <property type="match status" value="1"/>
</dbReference>
<dbReference type="GO" id="GO:0006817">
    <property type="term" value="P:phosphate ion transport"/>
    <property type="evidence" value="ECO:0007669"/>
    <property type="project" value="UniProtKB-KW"/>
</dbReference>
<reference evidence="9 10" key="1">
    <citation type="submission" date="2019-03" db="EMBL/GenBank/DDBJ databases">
        <title>Genomic Encyclopedia of Type Strains, Phase IV (KMG-IV): sequencing the most valuable type-strain genomes for metagenomic binning, comparative biology and taxonomic classification.</title>
        <authorList>
            <person name="Goeker M."/>
        </authorList>
    </citation>
    <scope>NUCLEOTIDE SEQUENCE [LARGE SCALE GENOMIC DNA]</scope>
    <source>
        <strain evidence="9 10">LX-B</strain>
    </source>
</reference>
<organism evidence="9 10">
    <name type="scientific">Hydrogenispora ethanolica</name>
    <dbReference type="NCBI Taxonomy" id="1082276"/>
    <lineage>
        <taxon>Bacteria</taxon>
        <taxon>Bacillati</taxon>
        <taxon>Bacillota</taxon>
        <taxon>Hydrogenispora</taxon>
    </lineage>
</organism>
<gene>
    <name evidence="9" type="ORF">EDC14_101087</name>
</gene>
<evidence type="ECO:0000313" key="10">
    <source>
        <dbReference type="Proteomes" id="UP000295008"/>
    </source>
</evidence>
<dbReference type="PIRSF" id="PIRSF003107">
    <property type="entry name" value="PhoU"/>
    <property type="match status" value="1"/>
</dbReference>
<dbReference type="Proteomes" id="UP000295008">
    <property type="component" value="Unassembled WGS sequence"/>
</dbReference>
<dbReference type="PANTHER" id="PTHR42930:SF3">
    <property type="entry name" value="PHOSPHATE-SPECIFIC TRANSPORT SYSTEM ACCESSORY PROTEIN PHOU"/>
    <property type="match status" value="1"/>
</dbReference>
<comment type="caution">
    <text evidence="9">The sequence shown here is derived from an EMBL/GenBank/DDBJ whole genome shotgun (WGS) entry which is preliminary data.</text>
</comment>
<keyword evidence="4 7" id="KW-0813">Transport</keyword>
<dbReference type="NCBIfam" id="TIGR02135">
    <property type="entry name" value="phoU_full"/>
    <property type="match status" value="1"/>
</dbReference>
<keyword evidence="6 7" id="KW-0592">Phosphate transport</keyword>
<dbReference type="SUPFAM" id="SSF109755">
    <property type="entry name" value="PhoU-like"/>
    <property type="match status" value="1"/>
</dbReference>
<dbReference type="PANTHER" id="PTHR42930">
    <property type="entry name" value="PHOSPHATE-SPECIFIC TRANSPORT SYSTEM ACCESSORY PROTEIN PHOU"/>
    <property type="match status" value="1"/>
</dbReference>
<evidence type="ECO:0000256" key="6">
    <source>
        <dbReference type="ARBA" id="ARBA00022592"/>
    </source>
</evidence>
<feature type="domain" description="PhoU" evidence="8">
    <location>
        <begin position="18"/>
        <end position="105"/>
    </location>
</feature>
<evidence type="ECO:0000313" key="9">
    <source>
        <dbReference type="EMBL" id="TCL70098.1"/>
    </source>
</evidence>
<dbReference type="FunFam" id="1.20.58.220:FF:000004">
    <property type="entry name" value="Phosphate-specific transport system accessory protein PhoU"/>
    <property type="match status" value="1"/>
</dbReference>
<feature type="domain" description="PhoU" evidence="8">
    <location>
        <begin position="120"/>
        <end position="207"/>
    </location>
</feature>
<protein>
    <recommendedName>
        <fullName evidence="7">Phosphate-specific transport system accessory protein PhoU</fullName>
    </recommendedName>
</protein>
<dbReference type="Pfam" id="PF01895">
    <property type="entry name" value="PhoU"/>
    <property type="match status" value="2"/>
</dbReference>
<accession>A0A4R1RU61</accession>
<keyword evidence="10" id="KW-1185">Reference proteome</keyword>
<evidence type="ECO:0000256" key="7">
    <source>
        <dbReference type="PIRNR" id="PIRNR003107"/>
    </source>
</evidence>
<dbReference type="GO" id="GO:0045936">
    <property type="term" value="P:negative regulation of phosphate metabolic process"/>
    <property type="evidence" value="ECO:0007669"/>
    <property type="project" value="InterPro"/>
</dbReference>
<sequence>MTREGFDKALSELQQEMLRMGSMVEEAIHLAVESLAKQDLNLAQTIVDGDDRIDNLSQQVEDDCIRLIALQQPLARDLRVVTTVLKTATDLERIADHATNIAEITPRIAGEPLIKPLIDIPRMASLVEAMVQDSLKAFVDRDVELAKRTCLRDDEVDQLYENLFNELTGYVLAGGENHRVVQALNLLFAARYLERVGDHATNIGERVIYLVTGRNERY</sequence>
<comment type="subcellular location">
    <subcellularLocation>
        <location evidence="1 7">Cytoplasm</location>
    </subcellularLocation>
</comment>
<evidence type="ECO:0000256" key="4">
    <source>
        <dbReference type="ARBA" id="ARBA00022448"/>
    </source>
</evidence>
<comment type="function">
    <text evidence="7">Plays a role in the regulation of phosphate uptake.</text>
</comment>
<comment type="similarity">
    <text evidence="2 7">Belongs to the PhoU family.</text>
</comment>
<dbReference type="InterPro" id="IPR026022">
    <property type="entry name" value="PhoU_dom"/>
</dbReference>
<proteinExistence type="inferred from homology"/>
<keyword evidence="5 7" id="KW-0963">Cytoplasm</keyword>
<name>A0A4R1RU61_HYDET</name>
<evidence type="ECO:0000256" key="5">
    <source>
        <dbReference type="ARBA" id="ARBA00022490"/>
    </source>
</evidence>
<evidence type="ECO:0000256" key="3">
    <source>
        <dbReference type="ARBA" id="ARBA00011738"/>
    </source>
</evidence>
<dbReference type="GO" id="GO:0005737">
    <property type="term" value="C:cytoplasm"/>
    <property type="evidence" value="ECO:0007669"/>
    <property type="project" value="UniProtKB-SubCell"/>
</dbReference>
<dbReference type="OrthoDB" id="9814256at2"/>
<evidence type="ECO:0000259" key="8">
    <source>
        <dbReference type="Pfam" id="PF01895"/>
    </source>
</evidence>
<dbReference type="InterPro" id="IPR028366">
    <property type="entry name" value="PhoU"/>
</dbReference>
<dbReference type="RefSeq" id="WP_132014186.1">
    <property type="nucleotide sequence ID" value="NZ_SLUN01000010.1"/>
</dbReference>
<dbReference type="EMBL" id="SLUN01000010">
    <property type="protein sequence ID" value="TCL70098.1"/>
    <property type="molecule type" value="Genomic_DNA"/>
</dbReference>
<comment type="subunit">
    <text evidence="3 7">Homodimer.</text>
</comment>
<evidence type="ECO:0000256" key="2">
    <source>
        <dbReference type="ARBA" id="ARBA00008107"/>
    </source>
</evidence>